<accession>A0A5C4JA88</accession>
<evidence type="ECO:0000313" key="2">
    <source>
        <dbReference type="Proteomes" id="UP000309174"/>
    </source>
</evidence>
<sequence length="951" mass="101833">MKIRLAGGVVASGLCAWAARPAGPVRLPGDTDASAARPGEAVALGPDGADGEDVERAVTELARLVRAGGVVAAGAGVDLGGGFRSARLDGARGDHRDAVLAALRVVGLDNAHKLGDRAGYLVALFGPAVTKRVGAAAARAVGERRWAALHLAVAASDVLGPEQLERVLALEAPDDADVIPGGPPSVLAQHLRQVFRDVPRPRRLDLILDLWARVLEHHGGVARRKRRLATQSSRDRVPDLRKRRTHYEDQKILWRVRHALGVAEPSLADAARWVPDEPYWRNRLDRVLNDALGATALLRTAVAVADHCLEDGLERSSGVIATAAGEVDDLHATDSARRVPGLTGLPARPAAYVRDIHRRLTGGKPHDAKFAAYVRPRLSCARAFALLIIEDVEQVMRELRGPHAEHLRRWAATGLRGWREGAGYVRSPADWAGIPPWTGPLLENAAPLHERLASGQDPADVETVGDLLWYADVIDALARLHGHEKAQATPGTGEPWFEHDPEPVTERLAPRLDSVTLAVSGAAQLVALGGVPPRGARTWTDLTAGLLAGTAIAEALTGDFAVPAALLERDGTAVPGASVRFKVARSARDLSEWSEYMGNCIAGPFYIDDAKKGRCGLAGLYGRHGLLVANAELLPLRPASRGWRVSEIAARFNDEPDEELERRFRDWVATIPGPVKAEPARVPEEPPPVRPAPRRRGAPRLVEDVAPKLGPLAERAWRETGPEVLGVYAAVAATPPDAALVRLRRLGGERLTGAVRRALEDGAVDLAGLWTATGRRPLGTALDALDPALRDRFDQLPLLLGEPPLPKALRRLVKLPAIADAYALDLAGRRTRQAIGLLAVQDAPALAAAVAQRTTEPLLCALTVAVTCAAPDTELETVTAPRSVRVPGFPATALDDDDGPWRRALPVARELGADTARFWDEIAAHGLRVPASWLPPGGWTALWARAHSRRR</sequence>
<dbReference type="AlphaFoldDB" id="A0A5C4JA88"/>
<dbReference type="OrthoDB" id="3285983at2"/>
<dbReference type="Proteomes" id="UP000309174">
    <property type="component" value="Unassembled WGS sequence"/>
</dbReference>
<reference evidence="1 2" key="1">
    <citation type="submission" date="2019-05" db="EMBL/GenBank/DDBJ databases">
        <title>Draft genome sequence of Actinomadura sp. 14C53.</title>
        <authorList>
            <person name="Saricaoglu S."/>
            <person name="Isik K."/>
        </authorList>
    </citation>
    <scope>NUCLEOTIDE SEQUENCE [LARGE SCALE GENOMIC DNA]</scope>
    <source>
        <strain evidence="1 2">14C53</strain>
    </source>
</reference>
<protein>
    <submittedName>
        <fullName evidence="1">Uncharacterized protein</fullName>
    </submittedName>
</protein>
<comment type="caution">
    <text evidence="1">The sequence shown here is derived from an EMBL/GenBank/DDBJ whole genome shotgun (WGS) entry which is preliminary data.</text>
</comment>
<keyword evidence="2" id="KW-1185">Reference proteome</keyword>
<dbReference type="EMBL" id="VCKW01000089">
    <property type="protein sequence ID" value="TMQ99110.1"/>
    <property type="molecule type" value="Genomic_DNA"/>
</dbReference>
<dbReference type="RefSeq" id="WP_138646401.1">
    <property type="nucleotide sequence ID" value="NZ_VCKW01000089.1"/>
</dbReference>
<gene>
    <name evidence="1" type="ORF">ETD83_18610</name>
</gene>
<organism evidence="1 2">
    <name type="scientific">Actinomadura soli</name>
    <dbReference type="NCBI Taxonomy" id="2508997"/>
    <lineage>
        <taxon>Bacteria</taxon>
        <taxon>Bacillati</taxon>
        <taxon>Actinomycetota</taxon>
        <taxon>Actinomycetes</taxon>
        <taxon>Streptosporangiales</taxon>
        <taxon>Thermomonosporaceae</taxon>
        <taxon>Actinomadura</taxon>
    </lineage>
</organism>
<evidence type="ECO:0000313" key="1">
    <source>
        <dbReference type="EMBL" id="TMQ99110.1"/>
    </source>
</evidence>
<name>A0A5C4JA88_9ACTN</name>
<proteinExistence type="predicted"/>